<evidence type="ECO:0000313" key="4">
    <source>
        <dbReference type="Proteomes" id="UP001500483"/>
    </source>
</evidence>
<comment type="caution">
    <text evidence="3">The sequence shown here is derived from an EMBL/GenBank/DDBJ whole genome shotgun (WGS) entry which is preliminary data.</text>
</comment>
<evidence type="ECO:0000313" key="3">
    <source>
        <dbReference type="EMBL" id="GAA3358113.1"/>
    </source>
</evidence>
<dbReference type="InterPro" id="IPR008927">
    <property type="entry name" value="6-PGluconate_DH-like_C_sf"/>
</dbReference>
<dbReference type="Gene3D" id="1.10.1040.10">
    <property type="entry name" value="N-(1-d-carboxylethyl)-l-norvaline Dehydrogenase, domain 2"/>
    <property type="match status" value="1"/>
</dbReference>
<accession>A0ABP6RRI2</accession>
<reference evidence="4" key="1">
    <citation type="journal article" date="2019" name="Int. J. Syst. Evol. Microbiol.">
        <title>The Global Catalogue of Microorganisms (GCM) 10K type strain sequencing project: providing services to taxonomists for standard genome sequencing and annotation.</title>
        <authorList>
            <consortium name="The Broad Institute Genomics Platform"/>
            <consortium name="The Broad Institute Genome Sequencing Center for Infectious Disease"/>
            <person name="Wu L."/>
            <person name="Ma J."/>
        </authorList>
    </citation>
    <scope>NUCLEOTIDE SEQUENCE [LARGE SCALE GENOMIC DNA]</scope>
    <source>
        <strain evidence="4">JCM 9687</strain>
    </source>
</reference>
<dbReference type="PANTHER" id="PTHR43750">
    <property type="entry name" value="UDP-GLUCOSE 6-DEHYDROGENASE TUAD"/>
    <property type="match status" value="1"/>
</dbReference>
<evidence type="ECO:0000256" key="1">
    <source>
        <dbReference type="ARBA" id="ARBA00015132"/>
    </source>
</evidence>
<dbReference type="InterPro" id="IPR014026">
    <property type="entry name" value="UDP-Glc/GDP-Man_DH_dimer"/>
</dbReference>
<protein>
    <recommendedName>
        <fullName evidence="1">UDP-glucose 6-dehydrogenase</fullName>
    </recommendedName>
</protein>
<keyword evidence="4" id="KW-1185">Reference proteome</keyword>
<dbReference type="PANTHER" id="PTHR43750:SF3">
    <property type="entry name" value="UDP-GLUCOSE 6-DEHYDROGENASE TUAD"/>
    <property type="match status" value="1"/>
</dbReference>
<gene>
    <name evidence="3" type="ORF">GCM10020366_28920</name>
</gene>
<sequence>MSARVLLAGGRAPAAATAAALTALGHHVTGPFDEEPPPDGPAPDLGVVCGARAGVDVLRRRLPRGAVVLNCCAPPWESTARLASRLGRADLLAVSNPHRADESATEFLHPELVVLGAATAAAADVADELYRGVAAPRLRTDAATADLLPQAVDGYLAVRRAFTDELAALCSALGADIGSVAEALSYDARTGRAPLTPAVDDGAALAERAYRRPAS</sequence>
<dbReference type="InterPro" id="IPR013328">
    <property type="entry name" value="6PGD_dom2"/>
</dbReference>
<proteinExistence type="predicted"/>
<organism evidence="3 4">
    <name type="scientific">Saccharopolyspora gregorii</name>
    <dbReference type="NCBI Taxonomy" id="33914"/>
    <lineage>
        <taxon>Bacteria</taxon>
        <taxon>Bacillati</taxon>
        <taxon>Actinomycetota</taxon>
        <taxon>Actinomycetes</taxon>
        <taxon>Pseudonocardiales</taxon>
        <taxon>Pseudonocardiaceae</taxon>
        <taxon>Saccharopolyspora</taxon>
    </lineage>
</organism>
<dbReference type="Gene3D" id="3.40.50.720">
    <property type="entry name" value="NAD(P)-binding Rossmann-like Domain"/>
    <property type="match status" value="1"/>
</dbReference>
<feature type="domain" description="UDP-glucose/GDP-mannose dehydrogenase dimerisation" evidence="2">
    <location>
        <begin position="145"/>
        <end position="200"/>
    </location>
</feature>
<dbReference type="RefSeq" id="WP_344927027.1">
    <property type="nucleotide sequence ID" value="NZ_BAAAYK010000038.1"/>
</dbReference>
<dbReference type="SUPFAM" id="SSF48179">
    <property type="entry name" value="6-phosphogluconate dehydrogenase C-terminal domain-like"/>
    <property type="match status" value="1"/>
</dbReference>
<dbReference type="Proteomes" id="UP001500483">
    <property type="component" value="Unassembled WGS sequence"/>
</dbReference>
<evidence type="ECO:0000259" key="2">
    <source>
        <dbReference type="Pfam" id="PF00984"/>
    </source>
</evidence>
<dbReference type="Pfam" id="PF00984">
    <property type="entry name" value="UDPG_MGDP_dh"/>
    <property type="match status" value="1"/>
</dbReference>
<dbReference type="EMBL" id="BAAAYK010000038">
    <property type="protein sequence ID" value="GAA3358113.1"/>
    <property type="molecule type" value="Genomic_DNA"/>
</dbReference>
<name>A0ABP6RRI2_9PSEU</name>